<name>A0A418MSM5_9ACTN</name>
<evidence type="ECO:0008006" key="3">
    <source>
        <dbReference type="Google" id="ProtNLM"/>
    </source>
</evidence>
<evidence type="ECO:0000313" key="2">
    <source>
        <dbReference type="Proteomes" id="UP000283832"/>
    </source>
</evidence>
<feature type="non-terminal residue" evidence="1">
    <location>
        <position position="135"/>
    </location>
</feature>
<dbReference type="SUPFAM" id="SSF48452">
    <property type="entry name" value="TPR-like"/>
    <property type="match status" value="1"/>
</dbReference>
<gene>
    <name evidence="1" type="ORF">D2L64_17125</name>
</gene>
<accession>A0A418MSM5</accession>
<sequence>MDLGNPVLKLCQDGMRAEADGQPADARRLFEQAWARRTDDYDACVAAHYLARQQDDPRETLRWNRDALRHAEAVGDASVAALYPSLLVSVAMAYERLGESDAAREAFEHAAEHLPALPADAYGQHLRTTIADRTT</sequence>
<dbReference type="InterPro" id="IPR011990">
    <property type="entry name" value="TPR-like_helical_dom_sf"/>
</dbReference>
<dbReference type="OrthoDB" id="8450665at2"/>
<evidence type="ECO:0000313" key="1">
    <source>
        <dbReference type="EMBL" id="RIV37104.1"/>
    </source>
</evidence>
<protein>
    <recommendedName>
        <fullName evidence="3">Tetratricopeptide repeat protein</fullName>
    </recommendedName>
</protein>
<comment type="caution">
    <text evidence="1">The sequence shown here is derived from an EMBL/GenBank/DDBJ whole genome shotgun (WGS) entry which is preliminary data.</text>
</comment>
<dbReference type="RefSeq" id="WP_119577997.1">
    <property type="nucleotide sequence ID" value="NZ_QXEC01000016.1"/>
</dbReference>
<proteinExistence type="predicted"/>
<keyword evidence="2" id="KW-1185">Reference proteome</keyword>
<dbReference type="AlphaFoldDB" id="A0A418MSM5"/>
<dbReference type="Proteomes" id="UP000283832">
    <property type="component" value="Unassembled WGS sequence"/>
</dbReference>
<dbReference type="EMBL" id="QXEC01000016">
    <property type="protein sequence ID" value="RIV37104.1"/>
    <property type="molecule type" value="Genomic_DNA"/>
</dbReference>
<reference evidence="1 2" key="1">
    <citation type="submission" date="2018-08" db="EMBL/GenBank/DDBJ databases">
        <title>Jishengella sp. nov., isolated from a root of Azadirachta indica A. Juss. var. siamensis Valenton.</title>
        <authorList>
            <person name="Kuncharoen N."/>
            <person name="Tanasupawat S."/>
            <person name="Kudo T."/>
            <person name="Ohkuma M."/>
        </authorList>
    </citation>
    <scope>NUCLEOTIDE SEQUENCE [LARGE SCALE GENOMIC DNA]</scope>
    <source>
        <strain evidence="1 2">AZ1-13</strain>
    </source>
</reference>
<dbReference type="Gene3D" id="1.25.40.10">
    <property type="entry name" value="Tetratricopeptide repeat domain"/>
    <property type="match status" value="1"/>
</dbReference>
<organism evidence="1 2">
    <name type="scientific">Micromonospora radicis</name>
    <dbReference type="NCBI Taxonomy" id="1894971"/>
    <lineage>
        <taxon>Bacteria</taxon>
        <taxon>Bacillati</taxon>
        <taxon>Actinomycetota</taxon>
        <taxon>Actinomycetes</taxon>
        <taxon>Micromonosporales</taxon>
        <taxon>Micromonosporaceae</taxon>
        <taxon>Micromonospora</taxon>
    </lineage>
</organism>